<dbReference type="SUPFAM" id="SSF50242">
    <property type="entry name" value="TIMP-like"/>
    <property type="match status" value="1"/>
</dbReference>
<accession>A0A2V2YY52</accession>
<dbReference type="AlphaFoldDB" id="A0A2V2YY52"/>
<name>A0A2V2YY52_9BACL</name>
<evidence type="ECO:0000256" key="1">
    <source>
        <dbReference type="SAM" id="Phobius"/>
    </source>
</evidence>
<sequence length="236" mass="25460">MKKRAISIVLMLTAMFIVTLVFPLVGAERVYACSCAAYPDLSSELDAKSAVFAGEVTSMDTVSRGDVVSSADPVFVTFEVAKVWKGSIKKETVVRTVRDSASCGYEFSLGQSYLVFANEEDGVIRTGMCTGTQPLNDSSAQQLDDIVRSYDPQDNGGDTSGRVDSDEPIYDQGRQVAGVHQNIRPVDFVHEVGAVAAMHEDNESEKGTPQGYIFLGFAFVAMLSALVGFKIGSNRK</sequence>
<dbReference type="EMBL" id="QGTQ01000003">
    <property type="protein sequence ID" value="PWW06563.1"/>
    <property type="molecule type" value="Genomic_DNA"/>
</dbReference>
<organism evidence="2 3">
    <name type="scientific">Paenibacillus cellulosilyticus</name>
    <dbReference type="NCBI Taxonomy" id="375489"/>
    <lineage>
        <taxon>Bacteria</taxon>
        <taxon>Bacillati</taxon>
        <taxon>Bacillota</taxon>
        <taxon>Bacilli</taxon>
        <taxon>Bacillales</taxon>
        <taxon>Paenibacillaceae</taxon>
        <taxon>Paenibacillus</taxon>
    </lineage>
</organism>
<evidence type="ECO:0000313" key="2">
    <source>
        <dbReference type="EMBL" id="PWW06563.1"/>
    </source>
</evidence>
<dbReference type="InterPro" id="IPR008993">
    <property type="entry name" value="TIMP-like_OB-fold"/>
</dbReference>
<proteinExistence type="predicted"/>
<dbReference type="RefSeq" id="WP_146216840.1">
    <property type="nucleotide sequence ID" value="NZ_CP054612.1"/>
</dbReference>
<dbReference type="OrthoDB" id="8221747at2"/>
<keyword evidence="1" id="KW-0472">Membrane</keyword>
<gene>
    <name evidence="2" type="ORF">DFQ01_103467</name>
</gene>
<keyword evidence="1" id="KW-1133">Transmembrane helix</keyword>
<keyword evidence="1" id="KW-0812">Transmembrane</keyword>
<dbReference type="Gene3D" id="2.40.50.120">
    <property type="match status" value="1"/>
</dbReference>
<evidence type="ECO:0000313" key="3">
    <source>
        <dbReference type="Proteomes" id="UP000246635"/>
    </source>
</evidence>
<comment type="caution">
    <text evidence="2">The sequence shown here is derived from an EMBL/GenBank/DDBJ whole genome shotgun (WGS) entry which is preliminary data.</text>
</comment>
<keyword evidence="3" id="KW-1185">Reference proteome</keyword>
<protein>
    <submittedName>
        <fullName evidence="2">Tissue inhibitor of metalloproteinase</fullName>
    </submittedName>
</protein>
<dbReference type="Proteomes" id="UP000246635">
    <property type="component" value="Unassembled WGS sequence"/>
</dbReference>
<reference evidence="2 3" key="1">
    <citation type="submission" date="2018-05" db="EMBL/GenBank/DDBJ databases">
        <title>Genomic Encyclopedia of Type Strains, Phase III (KMG-III): the genomes of soil and plant-associated and newly described type strains.</title>
        <authorList>
            <person name="Whitman W."/>
        </authorList>
    </citation>
    <scope>NUCLEOTIDE SEQUENCE [LARGE SCALE GENOMIC DNA]</scope>
    <source>
        <strain evidence="2 3">CECT 5696</strain>
    </source>
</reference>
<feature type="transmembrane region" description="Helical" evidence="1">
    <location>
        <begin position="211"/>
        <end position="229"/>
    </location>
</feature>